<organism evidence="2 3">
    <name type="scientific">Trichomalopsis sarcophagae</name>
    <dbReference type="NCBI Taxonomy" id="543379"/>
    <lineage>
        <taxon>Eukaryota</taxon>
        <taxon>Metazoa</taxon>
        <taxon>Ecdysozoa</taxon>
        <taxon>Arthropoda</taxon>
        <taxon>Hexapoda</taxon>
        <taxon>Insecta</taxon>
        <taxon>Pterygota</taxon>
        <taxon>Neoptera</taxon>
        <taxon>Endopterygota</taxon>
        <taxon>Hymenoptera</taxon>
        <taxon>Apocrita</taxon>
        <taxon>Proctotrupomorpha</taxon>
        <taxon>Chalcidoidea</taxon>
        <taxon>Pteromalidae</taxon>
        <taxon>Pteromalinae</taxon>
        <taxon>Trichomalopsis</taxon>
    </lineage>
</organism>
<accession>A0A232EF69</accession>
<evidence type="ECO:0000256" key="1">
    <source>
        <dbReference type="SAM" id="MobiDB-lite"/>
    </source>
</evidence>
<reference evidence="2 3" key="1">
    <citation type="journal article" date="2017" name="Curr. Biol.">
        <title>The Evolution of Venom by Co-option of Single-Copy Genes.</title>
        <authorList>
            <person name="Martinson E.O."/>
            <person name="Mrinalini"/>
            <person name="Kelkar Y.D."/>
            <person name="Chang C.H."/>
            <person name="Werren J.H."/>
        </authorList>
    </citation>
    <scope>NUCLEOTIDE SEQUENCE [LARGE SCALE GENOMIC DNA]</scope>
    <source>
        <strain evidence="2 3">Alberta</strain>
        <tissue evidence="2">Whole body</tissue>
    </source>
</reference>
<dbReference type="Proteomes" id="UP000215335">
    <property type="component" value="Unassembled WGS sequence"/>
</dbReference>
<sequence length="80" mass="8984">MGWWCWRRQLVGGGPRCSVKRTGYFTIRLPVSGDVGGREDGKNGSPNFKSLDSRQNGDPRLNASEPRYYISLKRWPAGSP</sequence>
<dbReference type="AlphaFoldDB" id="A0A232EF69"/>
<proteinExistence type="predicted"/>
<evidence type="ECO:0000313" key="3">
    <source>
        <dbReference type="Proteomes" id="UP000215335"/>
    </source>
</evidence>
<gene>
    <name evidence="2" type="ORF">TSAR_001610</name>
</gene>
<comment type="caution">
    <text evidence="2">The sequence shown here is derived from an EMBL/GenBank/DDBJ whole genome shotgun (WGS) entry which is preliminary data.</text>
</comment>
<evidence type="ECO:0000313" key="2">
    <source>
        <dbReference type="EMBL" id="OXU16983.1"/>
    </source>
</evidence>
<protein>
    <submittedName>
        <fullName evidence="2">Uncharacterized protein</fullName>
    </submittedName>
</protein>
<name>A0A232EF69_9HYME</name>
<keyword evidence="3" id="KW-1185">Reference proteome</keyword>
<feature type="region of interest" description="Disordered" evidence="1">
    <location>
        <begin position="33"/>
        <end position="63"/>
    </location>
</feature>
<dbReference type="EMBL" id="NNAY01005112">
    <property type="protein sequence ID" value="OXU16983.1"/>
    <property type="molecule type" value="Genomic_DNA"/>
</dbReference>